<dbReference type="EMBL" id="CAMPGE010014824">
    <property type="protein sequence ID" value="CAI2373473.1"/>
    <property type="molecule type" value="Genomic_DNA"/>
</dbReference>
<feature type="transmembrane region" description="Helical" evidence="1">
    <location>
        <begin position="290"/>
        <end position="323"/>
    </location>
</feature>
<keyword evidence="1" id="KW-0812">Transmembrane</keyword>
<feature type="transmembrane region" description="Helical" evidence="1">
    <location>
        <begin position="158"/>
        <end position="179"/>
    </location>
</feature>
<sequence>MATSLFSSCSGRERESCIMRKALSIISILIFIFCLICLVILYKHMDRFFQVRCKLLIMFLSTVSMFFIILHYAAGLTREYAIVFVIIQEFFKSSSMLYVIYFYIKNATEFVDEERSKRIINYLKIIFMSFVSFFGLSMLIWCFLWIGNFITTEPCRDIAWIIYRIITLVLIIVTLFVGIKIQKRVKAKTVVLYGHDKRRAKSKEQKRTLHNDITNGSIVEDTDTQSDLSIGIWSNSHQHDSINKTLRNMWICFVFIIFICLFDVTYNLYWRFTPNFKYCDRFTNSKMTNALIFLLIRLISLYLIFIPIIFTFLGWNFVSWIICWPCKRNTKRRVHPDDSEYYSDL</sequence>
<evidence type="ECO:0000313" key="3">
    <source>
        <dbReference type="Proteomes" id="UP001295684"/>
    </source>
</evidence>
<gene>
    <name evidence="2" type="ORF">ECRASSUSDP1_LOCUS14819</name>
</gene>
<feature type="transmembrane region" description="Helical" evidence="1">
    <location>
        <begin position="22"/>
        <end position="43"/>
    </location>
</feature>
<reference evidence="2" key="1">
    <citation type="submission" date="2023-07" db="EMBL/GenBank/DDBJ databases">
        <authorList>
            <consortium name="AG Swart"/>
            <person name="Singh M."/>
            <person name="Singh A."/>
            <person name="Seah K."/>
            <person name="Emmerich C."/>
        </authorList>
    </citation>
    <scope>NUCLEOTIDE SEQUENCE</scope>
    <source>
        <strain evidence="2">DP1</strain>
    </source>
</reference>
<feature type="transmembrane region" description="Helical" evidence="1">
    <location>
        <begin position="125"/>
        <end position="146"/>
    </location>
</feature>
<name>A0AAD1XIQ4_EUPCR</name>
<keyword evidence="1" id="KW-1133">Transmembrane helix</keyword>
<proteinExistence type="predicted"/>
<dbReference type="AlphaFoldDB" id="A0AAD1XIQ4"/>
<organism evidence="2 3">
    <name type="scientific">Euplotes crassus</name>
    <dbReference type="NCBI Taxonomy" id="5936"/>
    <lineage>
        <taxon>Eukaryota</taxon>
        <taxon>Sar</taxon>
        <taxon>Alveolata</taxon>
        <taxon>Ciliophora</taxon>
        <taxon>Intramacronucleata</taxon>
        <taxon>Spirotrichea</taxon>
        <taxon>Hypotrichia</taxon>
        <taxon>Euplotida</taxon>
        <taxon>Euplotidae</taxon>
        <taxon>Moneuplotes</taxon>
    </lineage>
</organism>
<evidence type="ECO:0000313" key="2">
    <source>
        <dbReference type="EMBL" id="CAI2373473.1"/>
    </source>
</evidence>
<accession>A0AAD1XIQ4</accession>
<protein>
    <submittedName>
        <fullName evidence="2">Uncharacterized protein</fullName>
    </submittedName>
</protein>
<feature type="transmembrane region" description="Helical" evidence="1">
    <location>
        <begin position="55"/>
        <end position="74"/>
    </location>
</feature>
<keyword evidence="3" id="KW-1185">Reference proteome</keyword>
<feature type="transmembrane region" description="Helical" evidence="1">
    <location>
        <begin position="249"/>
        <end position="270"/>
    </location>
</feature>
<keyword evidence="1" id="KW-0472">Membrane</keyword>
<feature type="transmembrane region" description="Helical" evidence="1">
    <location>
        <begin position="80"/>
        <end position="104"/>
    </location>
</feature>
<comment type="caution">
    <text evidence="2">The sequence shown here is derived from an EMBL/GenBank/DDBJ whole genome shotgun (WGS) entry which is preliminary data.</text>
</comment>
<dbReference type="Proteomes" id="UP001295684">
    <property type="component" value="Unassembled WGS sequence"/>
</dbReference>
<evidence type="ECO:0000256" key="1">
    <source>
        <dbReference type="SAM" id="Phobius"/>
    </source>
</evidence>